<keyword evidence="4" id="KW-1185">Reference proteome</keyword>
<protein>
    <submittedName>
        <fullName evidence="3">Inosose dehydratase</fullName>
    </submittedName>
</protein>
<dbReference type="InterPro" id="IPR050312">
    <property type="entry name" value="IolE/XylAMocC-like"/>
</dbReference>
<dbReference type="RefSeq" id="WP_175494081.1">
    <property type="nucleotide sequence ID" value="NZ_FNPZ01000001.1"/>
</dbReference>
<keyword evidence="1" id="KW-0119">Carbohydrate metabolism</keyword>
<dbReference type="PANTHER" id="PTHR12110:SF41">
    <property type="entry name" value="INOSOSE DEHYDRATASE"/>
    <property type="match status" value="1"/>
</dbReference>
<dbReference type="Pfam" id="PF01261">
    <property type="entry name" value="AP_endonuc_2"/>
    <property type="match status" value="1"/>
</dbReference>
<gene>
    <name evidence="3" type="ORF">SAMN05216554_0450</name>
</gene>
<evidence type="ECO:0000256" key="1">
    <source>
        <dbReference type="ARBA" id="ARBA00023277"/>
    </source>
</evidence>
<evidence type="ECO:0000313" key="4">
    <source>
        <dbReference type="Proteomes" id="UP000198891"/>
    </source>
</evidence>
<reference evidence="3 4" key="1">
    <citation type="submission" date="2016-10" db="EMBL/GenBank/DDBJ databases">
        <authorList>
            <person name="de Groot N.N."/>
        </authorList>
    </citation>
    <scope>NUCLEOTIDE SEQUENCE [LARGE SCALE GENOMIC DNA]</scope>
    <source>
        <strain evidence="3 4">CGMCC 4.3491</strain>
    </source>
</reference>
<dbReference type="InterPro" id="IPR036237">
    <property type="entry name" value="Xyl_isomerase-like_sf"/>
</dbReference>
<feature type="domain" description="Xylose isomerase-like TIM barrel" evidence="2">
    <location>
        <begin position="33"/>
        <end position="268"/>
    </location>
</feature>
<name>A0A1H3K7V4_9MICO</name>
<proteinExistence type="predicted"/>
<dbReference type="Gene3D" id="3.20.20.150">
    <property type="entry name" value="Divalent-metal-dependent TIM barrel enzymes"/>
    <property type="match status" value="1"/>
</dbReference>
<evidence type="ECO:0000313" key="3">
    <source>
        <dbReference type="EMBL" id="SDY47969.1"/>
    </source>
</evidence>
<dbReference type="AlphaFoldDB" id="A0A1H3K7V4"/>
<dbReference type="EMBL" id="FNPZ01000001">
    <property type="protein sequence ID" value="SDY47969.1"/>
    <property type="molecule type" value="Genomic_DNA"/>
</dbReference>
<dbReference type="Proteomes" id="UP000198891">
    <property type="component" value="Unassembled WGS sequence"/>
</dbReference>
<evidence type="ECO:0000259" key="2">
    <source>
        <dbReference type="Pfam" id="PF01261"/>
    </source>
</evidence>
<accession>A0A1H3K7V4</accession>
<dbReference type="PANTHER" id="PTHR12110">
    <property type="entry name" value="HYDROXYPYRUVATE ISOMERASE"/>
    <property type="match status" value="1"/>
</dbReference>
<organism evidence="3 4">
    <name type="scientific">Herbiconiux ginsengi</name>
    <dbReference type="NCBI Taxonomy" id="381665"/>
    <lineage>
        <taxon>Bacteria</taxon>
        <taxon>Bacillati</taxon>
        <taxon>Actinomycetota</taxon>
        <taxon>Actinomycetes</taxon>
        <taxon>Micrococcales</taxon>
        <taxon>Microbacteriaceae</taxon>
        <taxon>Herbiconiux</taxon>
    </lineage>
</organism>
<sequence length="297" mass="31959">MSRRERLAINPLPFLLEGSGLDLSPERLRATFTDIARAGYTAVHADVPPGLTPRAYGALLESYGLRPAPGYFGGFFDRPDERDDVVEDARRHAAAAAELGLDAMFIAQHMCDARRARPAIGVEPSAERVEIMADGLELAAQAARAEGVTAALHPHVGSWIETEFEVRGVLDRSQGGALMFGPDTGHLAFAGMDAVALVADYRDRVAAIHLKDLDTMAAARVLEEGASYFDATRDHRVWAEPGAGALDLVAVLDALPTDFAGWHVVEVDLPKHGTPFDSAVLSRHNLLALPYFAKEAS</sequence>
<dbReference type="STRING" id="381665.SAMN05216554_0450"/>
<dbReference type="SUPFAM" id="SSF51658">
    <property type="entry name" value="Xylose isomerase-like"/>
    <property type="match status" value="1"/>
</dbReference>
<dbReference type="InterPro" id="IPR013022">
    <property type="entry name" value="Xyl_isomerase-like_TIM-brl"/>
</dbReference>